<gene>
    <name evidence="2" type="ORF">BGZ65_006212</name>
</gene>
<dbReference type="Proteomes" id="UP000749646">
    <property type="component" value="Unassembled WGS sequence"/>
</dbReference>
<keyword evidence="3" id="KW-1185">Reference proteome</keyword>
<name>A0A9P6IK55_9FUNG</name>
<feature type="non-terminal residue" evidence="2">
    <location>
        <position position="1"/>
    </location>
</feature>
<evidence type="ECO:0000313" key="2">
    <source>
        <dbReference type="EMBL" id="KAF9928580.1"/>
    </source>
</evidence>
<evidence type="ECO:0000256" key="1">
    <source>
        <dbReference type="SAM" id="Coils"/>
    </source>
</evidence>
<feature type="coiled-coil region" evidence="1">
    <location>
        <begin position="175"/>
        <end position="316"/>
    </location>
</feature>
<dbReference type="AlphaFoldDB" id="A0A9P6IK55"/>
<accession>A0A9P6IK55</accession>
<comment type="caution">
    <text evidence="2">The sequence shown here is derived from an EMBL/GenBank/DDBJ whole genome shotgun (WGS) entry which is preliminary data.</text>
</comment>
<dbReference type="SUPFAM" id="SSF52047">
    <property type="entry name" value="RNI-like"/>
    <property type="match status" value="1"/>
</dbReference>
<organism evidence="2 3">
    <name type="scientific">Modicella reniformis</name>
    <dbReference type="NCBI Taxonomy" id="1440133"/>
    <lineage>
        <taxon>Eukaryota</taxon>
        <taxon>Fungi</taxon>
        <taxon>Fungi incertae sedis</taxon>
        <taxon>Mucoromycota</taxon>
        <taxon>Mortierellomycotina</taxon>
        <taxon>Mortierellomycetes</taxon>
        <taxon>Mortierellales</taxon>
        <taxon>Mortierellaceae</taxon>
        <taxon>Modicella</taxon>
    </lineage>
</organism>
<keyword evidence="1" id="KW-0175">Coiled coil</keyword>
<evidence type="ECO:0000313" key="3">
    <source>
        <dbReference type="Proteomes" id="UP000749646"/>
    </source>
</evidence>
<dbReference type="EMBL" id="JAAAHW010010239">
    <property type="protein sequence ID" value="KAF9928580.1"/>
    <property type="molecule type" value="Genomic_DNA"/>
</dbReference>
<dbReference type="OrthoDB" id="546350at2759"/>
<sequence length="855" mass="98251">MSNDSGKPPSQAFRDPSTLKVSNIQTVTDPKTGKPIILWRHVQAAFEKAKAIWNGDSFVSFMIDENLEEVTPLRIAYHPGDVLDVIMETISTGEAVNRPLTPFAGKEEDHDDRWNQIMTTLTIADNTNDQSLVVYTGNTLGNSPSSSSSMVIHNPLHNNSLDTIMSGQVISKQFMDQHLELLKDEMTKNKELQHQIFRLQEFQQDINQQLFRKQEEISQMQQQMQELQQHTSQELLKKQEEMQKLQDLQQYNIQQLLKMQELQQHTSQQLLQKQEEMLQMQQHNSQEMKQMQQHNSQELLKKQEEMQELQQQTRQEFLKKQDQMLQMQQRAHERLVNLHTSVQAVLTQTYELHEYPIPRLFIVLPKAVGLRGKFKSLLSEQFRLYFLCECGTHTMTEDSKIHHEIHLAKHEGYDLEQPTKFFERYGSYVLTLMHMIKYGVVVAGLVVPPLASLKIVEGLDSAQKHFEYITKNIAPLVNDAINFLQHIKSNNEEGTELATDTTEFDQLEALEGADLRQLESYLKISDQGRVLGNLYRIVTPEGHVKWVCFDHYKASYRESAIRQLRDIVEVNGGRFIEEKGRVEIKMSSNILAKQFYDAMIKARGVQELDITLEWDVTMDDLRALSKAATKANVIDLTIVGIHFKSPVRDVVNRGRRYDPILQLASNSRVQSLRLEGFDDFFSRISKSSLNSPPKLRVFSMDLKATVKDKVFKSLNRFLGHCSSLATLELSLDQEYPITMVASDILCKIHMIESLKVCRGELSISAGVSNGMIEAVDLELDDLNSNDLRIIKKDHLKRLTIFHTPLEADKLAELLRCTPVLSHLQLGYKDERRFSAPILGIELQDIIKMTAPETLS</sequence>
<reference evidence="2" key="1">
    <citation type="journal article" date="2020" name="Fungal Divers.">
        <title>Resolving the Mortierellaceae phylogeny through synthesis of multi-gene phylogenetics and phylogenomics.</title>
        <authorList>
            <person name="Vandepol N."/>
            <person name="Liber J."/>
            <person name="Desiro A."/>
            <person name="Na H."/>
            <person name="Kennedy M."/>
            <person name="Barry K."/>
            <person name="Grigoriev I.V."/>
            <person name="Miller A.N."/>
            <person name="O'Donnell K."/>
            <person name="Stajich J.E."/>
            <person name="Bonito G."/>
        </authorList>
    </citation>
    <scope>NUCLEOTIDE SEQUENCE</scope>
    <source>
        <strain evidence="2">MES-2147</strain>
    </source>
</reference>
<protein>
    <submittedName>
        <fullName evidence="2">Uncharacterized protein</fullName>
    </submittedName>
</protein>
<proteinExistence type="predicted"/>